<dbReference type="EMBL" id="JARJCM010000014">
    <property type="protein sequence ID" value="KAJ7041863.1"/>
    <property type="molecule type" value="Genomic_DNA"/>
</dbReference>
<accession>A0AAD6T9I1</accession>
<protein>
    <submittedName>
        <fullName evidence="2">Uncharacterized protein</fullName>
    </submittedName>
</protein>
<feature type="chain" id="PRO_5042280515" evidence="1">
    <location>
        <begin position="19"/>
        <end position="107"/>
    </location>
</feature>
<evidence type="ECO:0000313" key="3">
    <source>
        <dbReference type="Proteomes" id="UP001218188"/>
    </source>
</evidence>
<dbReference type="Proteomes" id="UP001218188">
    <property type="component" value="Unassembled WGS sequence"/>
</dbReference>
<evidence type="ECO:0000313" key="2">
    <source>
        <dbReference type="EMBL" id="KAJ7041863.1"/>
    </source>
</evidence>
<reference evidence="2" key="1">
    <citation type="submission" date="2023-03" db="EMBL/GenBank/DDBJ databases">
        <title>Massive genome expansion in bonnet fungi (Mycena s.s.) driven by repeated elements and novel gene families across ecological guilds.</title>
        <authorList>
            <consortium name="Lawrence Berkeley National Laboratory"/>
            <person name="Harder C.B."/>
            <person name="Miyauchi S."/>
            <person name="Viragh M."/>
            <person name="Kuo A."/>
            <person name="Thoen E."/>
            <person name="Andreopoulos B."/>
            <person name="Lu D."/>
            <person name="Skrede I."/>
            <person name="Drula E."/>
            <person name="Henrissat B."/>
            <person name="Morin E."/>
            <person name="Kohler A."/>
            <person name="Barry K."/>
            <person name="LaButti K."/>
            <person name="Morin E."/>
            <person name="Salamov A."/>
            <person name="Lipzen A."/>
            <person name="Mereny Z."/>
            <person name="Hegedus B."/>
            <person name="Baldrian P."/>
            <person name="Stursova M."/>
            <person name="Weitz H."/>
            <person name="Taylor A."/>
            <person name="Grigoriev I.V."/>
            <person name="Nagy L.G."/>
            <person name="Martin F."/>
            <person name="Kauserud H."/>
        </authorList>
    </citation>
    <scope>NUCLEOTIDE SEQUENCE</scope>
    <source>
        <strain evidence="2">CBHHK200</strain>
    </source>
</reference>
<dbReference type="AlphaFoldDB" id="A0AAD6T9I1"/>
<keyword evidence="3" id="KW-1185">Reference proteome</keyword>
<name>A0AAD6T9I1_9AGAR</name>
<sequence>MLLYIILVQAILAAHSLAALFPPTNQTTQSAALQACSQLTDTLGPSLVQSSGAQYEGATTNAWNLLDTEFQPTCIVFPQISQHVQTAMKAIYDAGSHYASKPDLTAP</sequence>
<organism evidence="2 3">
    <name type="scientific">Mycena alexandri</name>
    <dbReference type="NCBI Taxonomy" id="1745969"/>
    <lineage>
        <taxon>Eukaryota</taxon>
        <taxon>Fungi</taxon>
        <taxon>Dikarya</taxon>
        <taxon>Basidiomycota</taxon>
        <taxon>Agaricomycotina</taxon>
        <taxon>Agaricomycetes</taxon>
        <taxon>Agaricomycetidae</taxon>
        <taxon>Agaricales</taxon>
        <taxon>Marasmiineae</taxon>
        <taxon>Mycenaceae</taxon>
        <taxon>Mycena</taxon>
    </lineage>
</organism>
<evidence type="ECO:0000256" key="1">
    <source>
        <dbReference type="SAM" id="SignalP"/>
    </source>
</evidence>
<proteinExistence type="predicted"/>
<feature type="signal peptide" evidence="1">
    <location>
        <begin position="1"/>
        <end position="18"/>
    </location>
</feature>
<comment type="caution">
    <text evidence="2">The sequence shown here is derived from an EMBL/GenBank/DDBJ whole genome shotgun (WGS) entry which is preliminary data.</text>
</comment>
<gene>
    <name evidence="2" type="ORF">C8F04DRAFT_1296988</name>
</gene>
<keyword evidence="1" id="KW-0732">Signal</keyword>